<reference evidence="8 9" key="1">
    <citation type="journal article" date="2015" name="Genome Announc.">
        <title>Expanding the biotechnology potential of lactobacilli through comparative genomics of 213 strains and associated genera.</title>
        <authorList>
            <person name="Sun Z."/>
            <person name="Harris H.M."/>
            <person name="McCann A."/>
            <person name="Guo C."/>
            <person name="Argimon S."/>
            <person name="Zhang W."/>
            <person name="Yang X."/>
            <person name="Jeffery I.B."/>
            <person name="Cooney J.C."/>
            <person name="Kagawa T.F."/>
            <person name="Liu W."/>
            <person name="Song Y."/>
            <person name="Salvetti E."/>
            <person name="Wrobel A."/>
            <person name="Rasinkangas P."/>
            <person name="Parkhill J."/>
            <person name="Rea M.C."/>
            <person name="O'Sullivan O."/>
            <person name="Ritari J."/>
            <person name="Douillard F.P."/>
            <person name="Paul Ross R."/>
            <person name="Yang R."/>
            <person name="Briner A.E."/>
            <person name="Felis G.E."/>
            <person name="de Vos W.M."/>
            <person name="Barrangou R."/>
            <person name="Klaenhammer T.R."/>
            <person name="Caufield P.W."/>
            <person name="Cui Y."/>
            <person name="Zhang H."/>
            <person name="O'Toole P.W."/>
        </authorList>
    </citation>
    <scope>NUCLEOTIDE SEQUENCE [LARGE SCALE GENOMIC DNA]</scope>
    <source>
        <strain evidence="8 9">DSM 23365</strain>
    </source>
</reference>
<organism evidence="8 9">
    <name type="scientific">Secundilactobacillus similis DSM 23365 = JCM 2765</name>
    <dbReference type="NCBI Taxonomy" id="1423804"/>
    <lineage>
        <taxon>Bacteria</taxon>
        <taxon>Bacillati</taxon>
        <taxon>Bacillota</taxon>
        <taxon>Bacilli</taxon>
        <taxon>Lactobacillales</taxon>
        <taxon>Lactobacillaceae</taxon>
        <taxon>Secundilactobacillus</taxon>
    </lineage>
</organism>
<keyword evidence="9" id="KW-1185">Reference proteome</keyword>
<evidence type="ECO:0000256" key="1">
    <source>
        <dbReference type="ARBA" id="ARBA00004196"/>
    </source>
</evidence>
<evidence type="ECO:0000256" key="2">
    <source>
        <dbReference type="ARBA" id="ARBA00005695"/>
    </source>
</evidence>
<dbReference type="STRING" id="1423804.FD14_GL000921"/>
<evidence type="ECO:0000256" key="4">
    <source>
        <dbReference type="ARBA" id="ARBA00022729"/>
    </source>
</evidence>
<gene>
    <name evidence="8" type="ORF">FD14_GL000921</name>
</gene>
<dbReference type="GO" id="GO:1904680">
    <property type="term" value="F:peptide transmembrane transporter activity"/>
    <property type="evidence" value="ECO:0007669"/>
    <property type="project" value="TreeGrafter"/>
</dbReference>
<keyword evidence="4" id="KW-0732">Signal</keyword>
<dbReference type="EMBL" id="AYZM01000105">
    <property type="protein sequence ID" value="KRN21740.1"/>
    <property type="molecule type" value="Genomic_DNA"/>
</dbReference>
<dbReference type="Gene3D" id="3.10.105.10">
    <property type="entry name" value="Dipeptide-binding Protein, Domain 3"/>
    <property type="match status" value="1"/>
</dbReference>
<dbReference type="InterPro" id="IPR030678">
    <property type="entry name" value="Peptide/Ni-bd"/>
</dbReference>
<keyword evidence="5" id="KW-0571">Peptide transport</keyword>
<evidence type="ECO:0000256" key="5">
    <source>
        <dbReference type="ARBA" id="ARBA00022856"/>
    </source>
</evidence>
<dbReference type="Pfam" id="PF00496">
    <property type="entry name" value="SBP_bac_5"/>
    <property type="match status" value="1"/>
</dbReference>
<dbReference type="RefSeq" id="WP_156405730.1">
    <property type="nucleotide sequence ID" value="NZ_AYZM01000105.1"/>
</dbReference>
<dbReference type="GO" id="GO:0043190">
    <property type="term" value="C:ATP-binding cassette (ABC) transporter complex"/>
    <property type="evidence" value="ECO:0007669"/>
    <property type="project" value="InterPro"/>
</dbReference>
<dbReference type="InterPro" id="IPR000914">
    <property type="entry name" value="SBP_5_dom"/>
</dbReference>
<protein>
    <submittedName>
        <fullName evidence="8">Putative pheromone binding protein</fullName>
    </submittedName>
</protein>
<dbReference type="InterPro" id="IPR039424">
    <property type="entry name" value="SBP_5"/>
</dbReference>
<accession>A0A0R2F986</accession>
<evidence type="ECO:0000259" key="7">
    <source>
        <dbReference type="Pfam" id="PF00496"/>
    </source>
</evidence>
<comment type="subcellular location">
    <subcellularLocation>
        <location evidence="1">Cell envelope</location>
    </subcellularLocation>
</comment>
<dbReference type="PIRSF" id="PIRSF002741">
    <property type="entry name" value="MppA"/>
    <property type="match status" value="1"/>
</dbReference>
<dbReference type="Proteomes" id="UP000051442">
    <property type="component" value="Unassembled WGS sequence"/>
</dbReference>
<dbReference type="FunFam" id="3.90.76.10:FF:000001">
    <property type="entry name" value="Oligopeptide ABC transporter substrate-binding protein"/>
    <property type="match status" value="1"/>
</dbReference>
<dbReference type="GO" id="GO:0015833">
    <property type="term" value="P:peptide transport"/>
    <property type="evidence" value="ECO:0007669"/>
    <property type="project" value="UniProtKB-KW"/>
</dbReference>
<dbReference type="SUPFAM" id="SSF53850">
    <property type="entry name" value="Periplasmic binding protein-like II"/>
    <property type="match status" value="1"/>
</dbReference>
<dbReference type="GO" id="GO:0030313">
    <property type="term" value="C:cell envelope"/>
    <property type="evidence" value="ECO:0007669"/>
    <property type="project" value="UniProtKB-SubCell"/>
</dbReference>
<keyword evidence="6" id="KW-1133">Transmembrane helix</keyword>
<proteinExistence type="inferred from homology"/>
<comment type="caution">
    <text evidence="8">The sequence shown here is derived from an EMBL/GenBank/DDBJ whole genome shotgun (WGS) entry which is preliminary data.</text>
</comment>
<evidence type="ECO:0000313" key="8">
    <source>
        <dbReference type="EMBL" id="KRN21740.1"/>
    </source>
</evidence>
<sequence length="544" mass="60201">MQLKTTLQISLAVGLVVMLTTGFYIRDIPDSTQAVHTTTLRVGTSTPIETLDSSTYTSHEAYEALVSTLVGLYRYNGQNKITPAISDGHPTKSKDGLTYVFTLRDFKWSNGDRVTAGDFVYAWRRLANPKTNSRNASRMDFLKNGEAVRTGTKPVTALGVKAINQNHLQVKLNAPTPYLDQLLADAPTLPINQQFAKKLGAEYGNSATHVLSDGPFKISGWSGATDHDWSYVKNPDYRLSHHVKLNQVNFSVTANAKKLADQFTAGKLDYAPLSPDDVSHYTNSNNLKMMSTLTSAYIFFNTSMGDTTNVHLRRAIAQAYDKHLLTQSKLKDGAIPLNGLIPKNLAKSPQGVDYRTDTGNLETYNLTKASQQWAIAKKQLGTQHVSLTLLVADNNTAKVSASFLKGQLEHNLPGLKITIKTVSLAKRVAMEAAGKYQLVFSTWTPADTDPYNFLTFYKTGSQLNITGYTSNKADRLINQANSNNPAKRWQMIQRTERYLMEKEVPSAGVFQAGQAYLLNNRVSRFSISPSGLVNYEYARLKSTD</sequence>
<dbReference type="OrthoDB" id="403896at2"/>
<dbReference type="PANTHER" id="PTHR30290:SF10">
    <property type="entry name" value="PERIPLASMIC OLIGOPEPTIDE-BINDING PROTEIN-RELATED"/>
    <property type="match status" value="1"/>
</dbReference>
<dbReference type="CDD" id="cd08504">
    <property type="entry name" value="PBP2_OppA"/>
    <property type="match status" value="1"/>
</dbReference>
<keyword evidence="5" id="KW-0653">Protein transport</keyword>
<keyword evidence="3" id="KW-0813">Transport</keyword>
<feature type="transmembrane region" description="Helical" evidence="6">
    <location>
        <begin position="7"/>
        <end position="25"/>
    </location>
</feature>
<dbReference type="GO" id="GO:0042597">
    <property type="term" value="C:periplasmic space"/>
    <property type="evidence" value="ECO:0007669"/>
    <property type="project" value="UniProtKB-ARBA"/>
</dbReference>
<dbReference type="PANTHER" id="PTHR30290">
    <property type="entry name" value="PERIPLASMIC BINDING COMPONENT OF ABC TRANSPORTER"/>
    <property type="match status" value="1"/>
</dbReference>
<evidence type="ECO:0000313" key="9">
    <source>
        <dbReference type="Proteomes" id="UP000051442"/>
    </source>
</evidence>
<feature type="domain" description="Solute-binding protein family 5" evidence="7">
    <location>
        <begin position="81"/>
        <end position="461"/>
    </location>
</feature>
<name>A0A0R2F986_9LACO</name>
<evidence type="ECO:0000256" key="6">
    <source>
        <dbReference type="SAM" id="Phobius"/>
    </source>
</evidence>
<dbReference type="PATRIC" id="fig|1423804.4.peg.989"/>
<dbReference type="Gene3D" id="3.90.76.10">
    <property type="entry name" value="Dipeptide-binding Protein, Domain 1"/>
    <property type="match status" value="1"/>
</dbReference>
<evidence type="ECO:0000256" key="3">
    <source>
        <dbReference type="ARBA" id="ARBA00022448"/>
    </source>
</evidence>
<comment type="similarity">
    <text evidence="2">Belongs to the bacterial solute-binding protein 5 family.</text>
</comment>
<keyword evidence="6" id="KW-0812">Transmembrane</keyword>
<dbReference type="AlphaFoldDB" id="A0A0R2F986"/>
<keyword evidence="6" id="KW-0472">Membrane</keyword>
<dbReference type="Gene3D" id="3.40.190.10">
    <property type="entry name" value="Periplasmic binding protein-like II"/>
    <property type="match status" value="1"/>
</dbReference>